<dbReference type="InterPro" id="IPR051320">
    <property type="entry name" value="Viral_Replic_Matur_Polypro"/>
</dbReference>
<accession>A0A5B6WI75</accession>
<keyword evidence="1" id="KW-0695">RNA-directed DNA polymerase</keyword>
<dbReference type="PANTHER" id="PTHR33064:SF37">
    <property type="entry name" value="RIBONUCLEASE H"/>
    <property type="match status" value="1"/>
</dbReference>
<dbReference type="PANTHER" id="PTHR33064">
    <property type="entry name" value="POL PROTEIN"/>
    <property type="match status" value="1"/>
</dbReference>
<dbReference type="Proteomes" id="UP000325315">
    <property type="component" value="Unassembled WGS sequence"/>
</dbReference>
<dbReference type="EMBL" id="SMMG02000003">
    <property type="protein sequence ID" value="KAA3481123.1"/>
    <property type="molecule type" value="Genomic_DNA"/>
</dbReference>
<reference evidence="2" key="1">
    <citation type="journal article" date="2019" name="Plant Biotechnol. J.">
        <title>Genome sequencing of the Australian wild diploid species Gossypium australe highlights disease resistance and delayed gland morphogenesis.</title>
        <authorList>
            <person name="Cai Y."/>
            <person name="Cai X."/>
            <person name="Wang Q."/>
            <person name="Wang P."/>
            <person name="Zhang Y."/>
            <person name="Cai C."/>
            <person name="Xu Y."/>
            <person name="Wang K."/>
            <person name="Zhou Z."/>
            <person name="Wang C."/>
            <person name="Geng S."/>
            <person name="Li B."/>
            <person name="Dong Q."/>
            <person name="Hou Y."/>
            <person name="Wang H."/>
            <person name="Ai P."/>
            <person name="Liu Z."/>
            <person name="Yi F."/>
            <person name="Sun M."/>
            <person name="An G."/>
            <person name="Cheng J."/>
            <person name="Zhang Y."/>
            <person name="Shi Q."/>
            <person name="Xie Y."/>
            <person name="Shi X."/>
            <person name="Chang Y."/>
            <person name="Huang F."/>
            <person name="Chen Y."/>
            <person name="Hong S."/>
            <person name="Mi L."/>
            <person name="Sun Q."/>
            <person name="Zhang L."/>
            <person name="Zhou B."/>
            <person name="Peng R."/>
            <person name="Zhang X."/>
            <person name="Liu F."/>
        </authorList>
    </citation>
    <scope>NUCLEOTIDE SEQUENCE [LARGE SCALE GENOMIC DNA]</scope>
    <source>
        <strain evidence="2">cv. PA1801</strain>
    </source>
</reference>
<dbReference type="OrthoDB" id="415724at2759"/>
<dbReference type="GO" id="GO:0003964">
    <property type="term" value="F:RNA-directed DNA polymerase activity"/>
    <property type="evidence" value="ECO:0007669"/>
    <property type="project" value="UniProtKB-KW"/>
</dbReference>
<dbReference type="InterPro" id="IPR043128">
    <property type="entry name" value="Rev_trsase/Diguanyl_cyclase"/>
</dbReference>
<gene>
    <name evidence="1" type="ORF">EPI10_021516</name>
</gene>
<comment type="caution">
    <text evidence="1">The sequence shown here is derived from an EMBL/GenBank/DDBJ whole genome shotgun (WGS) entry which is preliminary data.</text>
</comment>
<evidence type="ECO:0000313" key="2">
    <source>
        <dbReference type="Proteomes" id="UP000325315"/>
    </source>
</evidence>
<keyword evidence="1" id="KW-0808">Transferase</keyword>
<keyword evidence="1" id="KW-0548">Nucleotidyltransferase</keyword>
<dbReference type="Gene3D" id="3.30.70.270">
    <property type="match status" value="1"/>
</dbReference>
<keyword evidence="2" id="KW-1185">Reference proteome</keyword>
<sequence length="148" mass="17288">MRFTCCLYFQRLIFTLDIINFRLKIQIFQKQLSGQVNECAFVFIDLMNRIFLPYLDKFLGRVVSSNGIRVDPSKLSTILDCKLPKNVTEIRRFLGLVGCYRRFVKSFSMIASPLTKLLQKDVNFVWSDKCQQSFDQLKAMLTEVPVLI</sequence>
<proteinExistence type="predicted"/>
<dbReference type="SUPFAM" id="SSF56672">
    <property type="entry name" value="DNA/RNA polymerases"/>
    <property type="match status" value="1"/>
</dbReference>
<protein>
    <submittedName>
        <fullName evidence="1">RNA-directed DNA polymerase-like protein</fullName>
    </submittedName>
</protein>
<evidence type="ECO:0000313" key="1">
    <source>
        <dbReference type="EMBL" id="KAA3481123.1"/>
    </source>
</evidence>
<dbReference type="AlphaFoldDB" id="A0A5B6WI75"/>
<organism evidence="1 2">
    <name type="scientific">Gossypium australe</name>
    <dbReference type="NCBI Taxonomy" id="47621"/>
    <lineage>
        <taxon>Eukaryota</taxon>
        <taxon>Viridiplantae</taxon>
        <taxon>Streptophyta</taxon>
        <taxon>Embryophyta</taxon>
        <taxon>Tracheophyta</taxon>
        <taxon>Spermatophyta</taxon>
        <taxon>Magnoliopsida</taxon>
        <taxon>eudicotyledons</taxon>
        <taxon>Gunneridae</taxon>
        <taxon>Pentapetalae</taxon>
        <taxon>rosids</taxon>
        <taxon>malvids</taxon>
        <taxon>Malvales</taxon>
        <taxon>Malvaceae</taxon>
        <taxon>Malvoideae</taxon>
        <taxon>Gossypium</taxon>
    </lineage>
</organism>
<dbReference type="FunFam" id="3.30.70.270:FF:000020">
    <property type="entry name" value="Transposon Tf2-6 polyprotein-like Protein"/>
    <property type="match status" value="1"/>
</dbReference>
<name>A0A5B6WI75_9ROSI</name>
<dbReference type="InterPro" id="IPR043502">
    <property type="entry name" value="DNA/RNA_pol_sf"/>
</dbReference>